<dbReference type="PANTHER" id="PTHR34986">
    <property type="entry name" value="EVOLVED BETA-GALACTOSIDASE SUBUNIT BETA"/>
    <property type="match status" value="1"/>
</dbReference>
<reference evidence="1 2" key="1">
    <citation type="journal article" date="2018" name="ISME J.">
        <title>Endosymbiont genomes yield clues of tubeworm success.</title>
        <authorList>
            <person name="Li Y."/>
            <person name="Liles M.R."/>
            <person name="Halanych K.M."/>
        </authorList>
    </citation>
    <scope>NUCLEOTIDE SEQUENCE [LARGE SCALE GENOMIC DNA]</scope>
    <source>
        <strain evidence="1">A1464</strain>
    </source>
</reference>
<dbReference type="SUPFAM" id="SSF51197">
    <property type="entry name" value="Clavaminate synthase-like"/>
    <property type="match status" value="1"/>
</dbReference>
<name>A0A370DAC9_9GAMM</name>
<dbReference type="InterPro" id="IPR037012">
    <property type="entry name" value="NanQ/TabA/YiaL_sf"/>
</dbReference>
<dbReference type="NCBIfam" id="TIGR00022">
    <property type="entry name" value="YhcH/YjgK/YiaL family protein"/>
    <property type="match status" value="1"/>
</dbReference>
<evidence type="ECO:0008006" key="3">
    <source>
        <dbReference type="Google" id="ProtNLM"/>
    </source>
</evidence>
<dbReference type="AlphaFoldDB" id="A0A370DAC9"/>
<keyword evidence="2" id="KW-1185">Reference proteome</keyword>
<comment type="caution">
    <text evidence="1">The sequence shown here is derived from an EMBL/GenBank/DDBJ whole genome shotgun (WGS) entry which is preliminary data.</text>
</comment>
<dbReference type="PANTHER" id="PTHR34986:SF1">
    <property type="entry name" value="PROTEIN YIAL"/>
    <property type="match status" value="1"/>
</dbReference>
<dbReference type="Pfam" id="PF04074">
    <property type="entry name" value="DUF386"/>
    <property type="match status" value="1"/>
</dbReference>
<proteinExistence type="predicted"/>
<dbReference type="Proteomes" id="UP000254266">
    <property type="component" value="Unassembled WGS sequence"/>
</dbReference>
<evidence type="ECO:0000313" key="2">
    <source>
        <dbReference type="Proteomes" id="UP000254266"/>
    </source>
</evidence>
<dbReference type="Gene3D" id="2.60.120.370">
    <property type="entry name" value="YhcH/YjgK/YiaL"/>
    <property type="match status" value="1"/>
</dbReference>
<accession>A0A370DAC9</accession>
<gene>
    <name evidence="1" type="ORF">DIZ80_15800</name>
</gene>
<sequence length="163" mass="18621">MAYIVSLSDGLLNNLFDDNNIIDFIDRCKIKATTLELGEAEKIILNEDVFCIAMHATLKPESVFESHKKYIDVHIVLDGCEKIELLKFDNSLECFESDIDNDYYLYNSDKKVKNIILEPGKAGVFMFEDVHKTGVKAGCDCSNVVKLVVKIKLNLFEKVFHYE</sequence>
<dbReference type="GO" id="GO:0005829">
    <property type="term" value="C:cytosol"/>
    <property type="evidence" value="ECO:0007669"/>
    <property type="project" value="TreeGrafter"/>
</dbReference>
<dbReference type="EMBL" id="QFXC01000013">
    <property type="protein sequence ID" value="RDH81540.1"/>
    <property type="molecule type" value="Genomic_DNA"/>
</dbReference>
<protein>
    <recommendedName>
        <fullName evidence="3">YhcH/YjgK/YiaL family protein</fullName>
    </recommendedName>
</protein>
<evidence type="ECO:0000313" key="1">
    <source>
        <dbReference type="EMBL" id="RDH81540.1"/>
    </source>
</evidence>
<organism evidence="1 2">
    <name type="scientific">endosymbiont of Galathealinum brachiosum</name>
    <dbReference type="NCBI Taxonomy" id="2200906"/>
    <lineage>
        <taxon>Bacteria</taxon>
        <taxon>Pseudomonadati</taxon>
        <taxon>Pseudomonadota</taxon>
        <taxon>Gammaproteobacteria</taxon>
        <taxon>sulfur-oxidizing symbionts</taxon>
    </lineage>
</organism>
<dbReference type="InterPro" id="IPR004375">
    <property type="entry name" value="NanQ/TabA/YiaL"/>
</dbReference>